<name>A0AAV4LN38_BABCB</name>
<feature type="binding site" evidence="5">
    <location>
        <position position="246"/>
    </location>
    <ligand>
        <name>a divalent metal cation</name>
        <dbReference type="ChEBI" id="CHEBI:60240"/>
        <label>2</label>
        <note>catalytic</note>
    </ligand>
</feature>
<dbReference type="CDD" id="cd01086">
    <property type="entry name" value="MetAP1"/>
    <property type="match status" value="1"/>
</dbReference>
<dbReference type="InterPro" id="IPR002467">
    <property type="entry name" value="Pept_M24A_MAP1"/>
</dbReference>
<dbReference type="InterPro" id="IPR000994">
    <property type="entry name" value="Pept_M24"/>
</dbReference>
<comment type="caution">
    <text evidence="8">The sequence shown here is derived from an EMBL/GenBank/DDBJ whole genome shotgun (WGS) entry which is preliminary data.</text>
</comment>
<evidence type="ECO:0000256" key="5">
    <source>
        <dbReference type="HAMAP-Rule" id="MF_03174"/>
    </source>
</evidence>
<evidence type="ECO:0000256" key="2">
    <source>
        <dbReference type="ARBA" id="ARBA00022670"/>
    </source>
</evidence>
<evidence type="ECO:0000313" key="9">
    <source>
        <dbReference type="Proteomes" id="UP001497744"/>
    </source>
</evidence>
<dbReference type="InterPro" id="IPR036005">
    <property type="entry name" value="Creatinase/aminopeptidase-like"/>
</dbReference>
<evidence type="ECO:0000256" key="1">
    <source>
        <dbReference type="ARBA" id="ARBA00022438"/>
    </source>
</evidence>
<keyword evidence="4 5" id="KW-0378">Hydrolase</keyword>
<organism evidence="8 9">
    <name type="scientific">Babesia caballi</name>
    <dbReference type="NCBI Taxonomy" id="5871"/>
    <lineage>
        <taxon>Eukaryota</taxon>
        <taxon>Sar</taxon>
        <taxon>Alveolata</taxon>
        <taxon>Apicomplexa</taxon>
        <taxon>Aconoidasida</taxon>
        <taxon>Piroplasmida</taxon>
        <taxon>Babesiidae</taxon>
        <taxon>Babesia</taxon>
    </lineage>
</organism>
<keyword evidence="1 5" id="KW-0031">Aminopeptidase</keyword>
<feature type="binding site" evidence="5">
    <location>
        <position position="309"/>
    </location>
    <ligand>
        <name>a divalent metal cation</name>
        <dbReference type="ChEBI" id="CHEBI:60240"/>
        <label>2</label>
        <note>catalytic</note>
    </ligand>
</feature>
<keyword evidence="3 5" id="KW-0479">Metal-binding</keyword>
<dbReference type="NCBIfam" id="TIGR00500">
    <property type="entry name" value="met_pdase_I"/>
    <property type="match status" value="1"/>
</dbReference>
<evidence type="ECO:0000256" key="4">
    <source>
        <dbReference type="ARBA" id="ARBA00022801"/>
    </source>
</evidence>
<sequence>MPPILSHIPHPSDFPPHTPSLPYHVNLSGTLRALLPVAEAHPGTDAARLLLLRPKEAAVPGDAALRYVTSRTMPLSSATSHMDKLRTMPVKWFHTAMLFHLVPGEYEVLPAHAIPRHIARPPYASARSDAELRAYYAQPCANAEVKSTRQIAAMRAAARVAANCLRHCMDATREGITAEDVDRIGHQFIVDSGAYPAGVGFHGFPKAICISVNEVACHGIPDTRPFKRGDVVSYDCTVFHDGVFGDCAGTAIVGEAPQDAATLVRAAKECVDKAVEAVAPGVEFAKLAELVTSHAASFGFAVVREFGGHFIGHLMHMPPMVQFRHPSSTPGTMQAGQVFTIEPIICQGDPEVYTWDDGWTIATCDGGLCAQFEHTVLVTDSGCEVLTVPSG</sequence>
<dbReference type="PRINTS" id="PR00599">
    <property type="entry name" value="MAPEPTIDASE"/>
</dbReference>
<feature type="binding site" evidence="5">
    <location>
        <position position="218"/>
    </location>
    <ligand>
        <name>substrate</name>
    </ligand>
</feature>
<protein>
    <recommendedName>
        <fullName evidence="6">Methionine aminopeptidase</fullName>
        <ecNumber evidence="6">3.4.11.18</ecNumber>
    </recommendedName>
</protein>
<dbReference type="GO" id="GO:0005829">
    <property type="term" value="C:cytosol"/>
    <property type="evidence" value="ECO:0007669"/>
    <property type="project" value="TreeGrafter"/>
</dbReference>
<dbReference type="RefSeq" id="XP_067713320.1">
    <property type="nucleotide sequence ID" value="XM_067857219.1"/>
</dbReference>
<feature type="binding site" evidence="5">
    <location>
        <position position="373"/>
    </location>
    <ligand>
        <name>a divalent metal cation</name>
        <dbReference type="ChEBI" id="CHEBI:60240"/>
        <label>2</label>
        <note>catalytic</note>
    </ligand>
</feature>
<feature type="binding site" evidence="5">
    <location>
        <position position="316"/>
    </location>
    <ligand>
        <name>substrate</name>
    </ligand>
</feature>
<comment type="similarity">
    <text evidence="5">Belongs to the peptidase M24A family. Methionine aminopeptidase type 1 subfamily.</text>
</comment>
<dbReference type="EMBL" id="BPLF01000001">
    <property type="protein sequence ID" value="GIX61249.1"/>
    <property type="molecule type" value="Genomic_DNA"/>
</dbReference>
<dbReference type="GO" id="GO:0004239">
    <property type="term" value="F:initiator methionyl aminopeptidase activity"/>
    <property type="evidence" value="ECO:0007669"/>
    <property type="project" value="UniProtKB-UniRule"/>
</dbReference>
<feature type="binding site" evidence="5">
    <location>
        <position position="235"/>
    </location>
    <ligand>
        <name>a divalent metal cation</name>
        <dbReference type="ChEBI" id="CHEBI:60240"/>
        <label>1</label>
    </ligand>
</feature>
<dbReference type="SUPFAM" id="SSF55920">
    <property type="entry name" value="Creatinase/aminopeptidase"/>
    <property type="match status" value="1"/>
</dbReference>
<dbReference type="HAMAP" id="MF_01974">
    <property type="entry name" value="MetAP_1"/>
    <property type="match status" value="1"/>
</dbReference>
<evidence type="ECO:0000313" key="8">
    <source>
        <dbReference type="EMBL" id="GIX61249.1"/>
    </source>
</evidence>
<comment type="cofactor">
    <cofactor evidence="5">
        <name>Co(2+)</name>
        <dbReference type="ChEBI" id="CHEBI:48828"/>
    </cofactor>
    <cofactor evidence="5">
        <name>Zn(2+)</name>
        <dbReference type="ChEBI" id="CHEBI:29105"/>
    </cofactor>
    <cofactor evidence="5">
        <name>Mn(2+)</name>
        <dbReference type="ChEBI" id="CHEBI:29035"/>
    </cofactor>
    <cofactor evidence="5">
        <name>Fe(2+)</name>
        <dbReference type="ChEBI" id="CHEBI:29033"/>
    </cofactor>
    <text evidence="5">Binds 2 divalent metal cations per subunit. Has a high-affinity and a low affinity metal-binding site. The true nature of the physiological cofactor is under debate. The enzyme is active with cobalt, zinc, manganese or divalent iron ions. Most likely, methionine aminopeptidases function as mononuclear Fe(2+)-metalloproteases under physiological conditions, and the catalytically relevant metal-binding site has been assigned to the histidine-containing high-affinity site.</text>
</comment>
<comment type="catalytic activity">
    <reaction evidence="5 6">
        <text>Release of N-terminal amino acids, preferentially methionine, from peptides and arylamides.</text>
        <dbReference type="EC" id="3.4.11.18"/>
    </reaction>
</comment>
<keyword evidence="2 5" id="KW-0645">Protease</keyword>
<dbReference type="PANTHER" id="PTHR43330:SF7">
    <property type="entry name" value="METHIONINE AMINOPEPTIDASE 1"/>
    <property type="match status" value="1"/>
</dbReference>
<evidence type="ECO:0000256" key="3">
    <source>
        <dbReference type="ARBA" id="ARBA00022723"/>
    </source>
</evidence>
<feature type="domain" description="Peptidase M24" evidence="7">
    <location>
        <begin position="153"/>
        <end position="380"/>
    </location>
</feature>
<dbReference type="GO" id="GO:0070006">
    <property type="term" value="F:metalloaminopeptidase activity"/>
    <property type="evidence" value="ECO:0007669"/>
    <property type="project" value="UniProtKB-UniRule"/>
</dbReference>
<feature type="binding site" evidence="5">
    <location>
        <position position="342"/>
    </location>
    <ligand>
        <name>a divalent metal cation</name>
        <dbReference type="ChEBI" id="CHEBI:60240"/>
        <label>2</label>
        <note>catalytic</note>
    </ligand>
</feature>
<dbReference type="InterPro" id="IPR001714">
    <property type="entry name" value="Pept_M24_MAP"/>
</dbReference>
<dbReference type="AlphaFoldDB" id="A0AAV4LN38"/>
<dbReference type="Gene3D" id="3.90.230.10">
    <property type="entry name" value="Creatinase/methionine aminopeptidase superfamily"/>
    <property type="match status" value="1"/>
</dbReference>
<evidence type="ECO:0000259" key="7">
    <source>
        <dbReference type="Pfam" id="PF00557"/>
    </source>
</evidence>
<feature type="binding site" evidence="5">
    <location>
        <position position="373"/>
    </location>
    <ligand>
        <name>a divalent metal cation</name>
        <dbReference type="ChEBI" id="CHEBI:60240"/>
        <label>1</label>
    </ligand>
</feature>
<dbReference type="GeneID" id="94192732"/>
<dbReference type="GO" id="GO:0006508">
    <property type="term" value="P:proteolysis"/>
    <property type="evidence" value="ECO:0007669"/>
    <property type="project" value="UniProtKB-KW"/>
</dbReference>
<comment type="function">
    <text evidence="6">Cotranslationally removes the N-terminal methionine from nascent proteins. The N-terminal methionine is often cleaved when the second residue in the primary sequence is small and uncharged (Met-Ala-, Cys, Gly, Pro, Ser, Thr, or Val).</text>
</comment>
<dbReference type="Proteomes" id="UP001497744">
    <property type="component" value="Unassembled WGS sequence"/>
</dbReference>
<accession>A0AAV4LN38</accession>
<dbReference type="GO" id="GO:0046872">
    <property type="term" value="F:metal ion binding"/>
    <property type="evidence" value="ECO:0007669"/>
    <property type="project" value="UniProtKB-UniRule"/>
</dbReference>
<keyword evidence="9" id="KW-1185">Reference proteome</keyword>
<gene>
    <name evidence="8" type="ORF">BcabD6B2_06840</name>
</gene>
<dbReference type="Pfam" id="PF00557">
    <property type="entry name" value="Peptidase_M24"/>
    <property type="match status" value="1"/>
</dbReference>
<proteinExistence type="inferred from homology"/>
<dbReference type="EC" id="3.4.11.18" evidence="6"/>
<evidence type="ECO:0000256" key="6">
    <source>
        <dbReference type="RuleBase" id="RU003653"/>
    </source>
</evidence>
<feature type="binding site" evidence="5">
    <location>
        <position position="246"/>
    </location>
    <ligand>
        <name>a divalent metal cation</name>
        <dbReference type="ChEBI" id="CHEBI:60240"/>
        <label>1</label>
    </ligand>
</feature>
<dbReference type="PANTHER" id="PTHR43330">
    <property type="entry name" value="METHIONINE AMINOPEPTIDASE"/>
    <property type="match status" value="1"/>
</dbReference>
<reference evidence="8 9" key="1">
    <citation type="submission" date="2021-06" db="EMBL/GenBank/DDBJ databases">
        <title>Genome sequence of Babesia caballi.</title>
        <authorList>
            <person name="Yamagishi J."/>
            <person name="Kidaka T."/>
            <person name="Ochi A."/>
        </authorList>
    </citation>
    <scope>NUCLEOTIDE SEQUENCE [LARGE SCALE GENOMIC DNA]</scope>
    <source>
        <strain evidence="8">USDA-D6B2</strain>
    </source>
</reference>